<dbReference type="Proteomes" id="UP000186817">
    <property type="component" value="Unassembled WGS sequence"/>
</dbReference>
<feature type="domain" description="Reverse transcriptase Ty1/copia-type" evidence="2">
    <location>
        <begin position="53"/>
        <end position="282"/>
    </location>
</feature>
<feature type="compositionally biased region" description="Polar residues" evidence="1">
    <location>
        <begin position="748"/>
        <end position="758"/>
    </location>
</feature>
<protein>
    <submittedName>
        <fullName evidence="3">Copia protein</fullName>
    </submittedName>
</protein>
<feature type="compositionally biased region" description="Polar residues" evidence="1">
    <location>
        <begin position="786"/>
        <end position="805"/>
    </location>
</feature>
<feature type="compositionally biased region" description="Basic residues" evidence="1">
    <location>
        <begin position="873"/>
        <end position="883"/>
    </location>
</feature>
<evidence type="ECO:0000313" key="3">
    <source>
        <dbReference type="EMBL" id="OLP99963.1"/>
    </source>
</evidence>
<sequence length="883" mass="97761">MAEKSKEVSWQKLSYEEKLEFDEAQAVELSNVLSSAAVRALALSETKDLDYSKVMKMRWVLTRKNSGTAKARLVVLGFQQHNLTTVQTAAPTPSRTGRYALLAAAADKGFKLESGDVTSAFLQTMDSLEDEQLFVWAPSELAALFGAEPGEETVLKLTKAFYGLVHAPRKWHESVVEVLLQTCWKQTKVDRCLFCLYDDETQELIALVGIHVDDFLICGQPGHKKYEEAKQKLQAKFKFGKWCDTDFEFAGCHLRQKPDGIYVDQEDYVNKWLEEIPMTKQRSLQSKSALTSKEISQLRAVLGTLSWKASQTGPHHQAEVSLLLSSVPGATVHTANLANKLVREVRREASQQLWFPFWNLEWRSIATVVWADASQGNRPKKASTIGYVAGYAPRSILDGEEEHVALVSWRSTKAPRGSLGSNGSEVQAITVGEDAVFLLRAVWFELHGGQVARGRLEHDLAHNTTGGLMMDSRGVFDAMTRNLSSLHGLRSSRAGYELVIAVQQALKLRTHLRWVNGLAMLADGLTKAGNKKDLLNFFVNRQRWSIVHDESFTAGKKLHKVSLQKKLSENVECFLTALSAFAKQSDLPQLFDEAEAFNYADRAGAERIAFVAPDEWSKGLVRIKDLRNFKATDPDDLKQKDVPIDDLGKVDSYFGGQVFVWALGNHCAFDDFVDVNEAPTTPPKIDKAAVLRNDVFLDRRQQGWRMETWYLEPRDLTPRFEAVADCVDRVPDDPAKTRERGLPPIHANSASAEPSASDSGAKRATGPPGSVPTRGRTDGDPLWQSLEHTSSQSQGTENQKVSTVSAVRKPMKRPAAATQAPKKESGRGRGRAAGRGSADQRGRGGRGCKASRKGEDLTSSPRVLVRPAARVPAAKRGRGRGSR</sequence>
<evidence type="ECO:0000256" key="1">
    <source>
        <dbReference type="SAM" id="MobiDB-lite"/>
    </source>
</evidence>
<gene>
    <name evidence="3" type="primary">GIP</name>
    <name evidence="3" type="ORF">AK812_SmicGene17412</name>
</gene>
<comment type="caution">
    <text evidence="3">The sequence shown here is derived from an EMBL/GenBank/DDBJ whole genome shotgun (WGS) entry which is preliminary data.</text>
</comment>
<dbReference type="AlphaFoldDB" id="A0A1Q9DXQ8"/>
<keyword evidence="4" id="KW-1185">Reference proteome</keyword>
<dbReference type="OrthoDB" id="444836at2759"/>
<feature type="region of interest" description="Disordered" evidence="1">
    <location>
        <begin position="731"/>
        <end position="883"/>
    </location>
</feature>
<evidence type="ECO:0000313" key="4">
    <source>
        <dbReference type="Proteomes" id="UP000186817"/>
    </source>
</evidence>
<reference evidence="3 4" key="1">
    <citation type="submission" date="2016-02" db="EMBL/GenBank/DDBJ databases">
        <title>Genome analysis of coral dinoflagellate symbionts highlights evolutionary adaptations to a symbiotic lifestyle.</title>
        <authorList>
            <person name="Aranda M."/>
            <person name="Li Y."/>
            <person name="Liew Y.J."/>
            <person name="Baumgarten S."/>
            <person name="Simakov O."/>
            <person name="Wilson M."/>
            <person name="Piel J."/>
            <person name="Ashoor H."/>
            <person name="Bougouffa S."/>
            <person name="Bajic V.B."/>
            <person name="Ryu T."/>
            <person name="Ravasi T."/>
            <person name="Bayer T."/>
            <person name="Micklem G."/>
            <person name="Kim H."/>
            <person name="Bhak J."/>
            <person name="Lajeunesse T.C."/>
            <person name="Voolstra C.R."/>
        </authorList>
    </citation>
    <scope>NUCLEOTIDE SEQUENCE [LARGE SCALE GENOMIC DNA]</scope>
    <source>
        <strain evidence="3 4">CCMP2467</strain>
    </source>
</reference>
<dbReference type="InterPro" id="IPR036621">
    <property type="entry name" value="Anticodon-bd_dom_sf"/>
</dbReference>
<dbReference type="Pfam" id="PF07727">
    <property type="entry name" value="RVT_2"/>
    <property type="match status" value="1"/>
</dbReference>
<evidence type="ECO:0000259" key="2">
    <source>
        <dbReference type="Pfam" id="PF07727"/>
    </source>
</evidence>
<name>A0A1Q9DXQ8_SYMMI</name>
<dbReference type="Gene3D" id="3.40.50.800">
    <property type="entry name" value="Anticodon-binding domain"/>
    <property type="match status" value="1"/>
</dbReference>
<organism evidence="3 4">
    <name type="scientific">Symbiodinium microadriaticum</name>
    <name type="common">Dinoflagellate</name>
    <name type="synonym">Zooxanthella microadriatica</name>
    <dbReference type="NCBI Taxonomy" id="2951"/>
    <lineage>
        <taxon>Eukaryota</taxon>
        <taxon>Sar</taxon>
        <taxon>Alveolata</taxon>
        <taxon>Dinophyceae</taxon>
        <taxon>Suessiales</taxon>
        <taxon>Symbiodiniaceae</taxon>
        <taxon>Symbiodinium</taxon>
    </lineage>
</organism>
<feature type="compositionally biased region" description="Basic and acidic residues" evidence="1">
    <location>
        <begin position="731"/>
        <end position="741"/>
    </location>
</feature>
<accession>A0A1Q9DXQ8</accession>
<dbReference type="InterPro" id="IPR013103">
    <property type="entry name" value="RVT_2"/>
</dbReference>
<dbReference type="EMBL" id="LSRX01000344">
    <property type="protein sequence ID" value="OLP99963.1"/>
    <property type="molecule type" value="Genomic_DNA"/>
</dbReference>
<feature type="compositionally biased region" description="Low complexity" evidence="1">
    <location>
        <begin position="861"/>
        <end position="872"/>
    </location>
</feature>
<proteinExistence type="predicted"/>